<dbReference type="InterPro" id="IPR000719">
    <property type="entry name" value="Prot_kinase_dom"/>
</dbReference>
<evidence type="ECO:0000313" key="7">
    <source>
        <dbReference type="Proteomes" id="UP000245207"/>
    </source>
</evidence>
<evidence type="ECO:0000313" key="6">
    <source>
        <dbReference type="EMBL" id="PWA90532.1"/>
    </source>
</evidence>
<comment type="caution">
    <text evidence="6">The sequence shown here is derived from an EMBL/GenBank/DDBJ whole genome shotgun (WGS) entry which is preliminary data.</text>
</comment>
<proteinExistence type="predicted"/>
<sequence>MNMHSSEDTQHHVLLPATGSNARGTIFYGSATVVAAIKRLDPSSNQGAPEFWAEVEMLSKLRHCNLVSLFGYCNDGKEMILVYEYMPNGTLEDHLHKLGTQLSWVQRLKICVGAGRGLHYLHTAIWAQESIKEGNLKNIIDPDLRGQISSKSLKEFVRITKRCLHSSPKQRSTMADVLFSLESSILNLQEKLNNSVLPAGRTILDRMINMLPFPSNGENTAQGDSKPSSEGKSRIGTNTVGADNIPTLDTSELPADYEARSLKEFEYDDLKKATKNFGRDMLLGEGGFGKVYLGWVDQNTFAPSKPGVGVPVAVKSLNKDSAQGHAEWQATQGDSKPSSEGKSRIGTNTVGADNIPTLDTSELPADYEARSLKEFEYDDLKKATKNFGRDMLLGEGGFGKVYLGWVDQNTFAPSKPGVGVPVAVKSLNKDSAQGHAEWQAKKPRKEEESLRQELDRPNAPNTAEPLSWGTRLIIMIGVARGLTYLHSTQNQVMCREVKASNILLDKDFTAKLADFGLAKSSPKIGESHVSTRVVGTYGYVDPAYIATGHLCVKSDIYSFGVVLLEILTGLRVLDTSRPTERQNLVHWLCPILGRKRKLKTLMDPRLEQNYPLEGAFKCAALALRCLENQPKDRPSSEEVLRSLEEIYAAKK</sequence>
<keyword evidence="3" id="KW-0547">Nucleotide-binding</keyword>
<dbReference type="OrthoDB" id="4062651at2759"/>
<dbReference type="Pfam" id="PF00069">
    <property type="entry name" value="Pkinase"/>
    <property type="match status" value="1"/>
</dbReference>
<dbReference type="AlphaFoldDB" id="A0A2U1PXS0"/>
<dbReference type="InterPro" id="IPR011009">
    <property type="entry name" value="Kinase-like_dom_sf"/>
</dbReference>
<dbReference type="InterPro" id="IPR050823">
    <property type="entry name" value="Plant_Ser_Thr_Prot_Kinase"/>
</dbReference>
<dbReference type="InterPro" id="IPR001245">
    <property type="entry name" value="Ser-Thr/Tyr_kinase_cat_dom"/>
</dbReference>
<feature type="compositionally biased region" description="Basic and acidic residues" evidence="4">
    <location>
        <begin position="438"/>
        <end position="456"/>
    </location>
</feature>
<dbReference type="EMBL" id="PKPP01000622">
    <property type="protein sequence ID" value="PWA90532.1"/>
    <property type="molecule type" value="Genomic_DNA"/>
</dbReference>
<name>A0A2U1PXS0_ARTAN</name>
<dbReference type="GO" id="GO:0005886">
    <property type="term" value="C:plasma membrane"/>
    <property type="evidence" value="ECO:0007669"/>
    <property type="project" value="UniProtKB-SubCell"/>
</dbReference>
<accession>A0A2U1PXS0</accession>
<dbReference type="Pfam" id="PF07714">
    <property type="entry name" value="PK_Tyr_Ser-Thr"/>
    <property type="match status" value="1"/>
</dbReference>
<keyword evidence="6" id="KW-0808">Transferase</keyword>
<dbReference type="GO" id="GO:0005524">
    <property type="term" value="F:ATP binding"/>
    <property type="evidence" value="ECO:0007669"/>
    <property type="project" value="UniProtKB-UniRule"/>
</dbReference>
<dbReference type="FunFam" id="1.10.510.10:FF:000095">
    <property type="entry name" value="protein STRUBBELIG-RECEPTOR FAMILY 8"/>
    <property type="match status" value="1"/>
</dbReference>
<dbReference type="STRING" id="35608.A0A2U1PXS0"/>
<evidence type="ECO:0000256" key="1">
    <source>
        <dbReference type="ARBA" id="ARBA00004236"/>
    </source>
</evidence>
<feature type="region of interest" description="Disordered" evidence="4">
    <location>
        <begin position="321"/>
        <end position="359"/>
    </location>
</feature>
<dbReference type="InterPro" id="IPR017441">
    <property type="entry name" value="Protein_kinase_ATP_BS"/>
</dbReference>
<feature type="domain" description="Protein kinase" evidence="5">
    <location>
        <begin position="12"/>
        <end position="277"/>
    </location>
</feature>
<dbReference type="GO" id="GO:0004672">
    <property type="term" value="F:protein kinase activity"/>
    <property type="evidence" value="ECO:0007669"/>
    <property type="project" value="InterPro"/>
</dbReference>
<feature type="region of interest" description="Disordered" evidence="4">
    <location>
        <begin position="214"/>
        <end position="249"/>
    </location>
</feature>
<organism evidence="6 7">
    <name type="scientific">Artemisia annua</name>
    <name type="common">Sweet wormwood</name>
    <dbReference type="NCBI Taxonomy" id="35608"/>
    <lineage>
        <taxon>Eukaryota</taxon>
        <taxon>Viridiplantae</taxon>
        <taxon>Streptophyta</taxon>
        <taxon>Embryophyta</taxon>
        <taxon>Tracheophyta</taxon>
        <taxon>Spermatophyta</taxon>
        <taxon>Magnoliopsida</taxon>
        <taxon>eudicotyledons</taxon>
        <taxon>Gunneridae</taxon>
        <taxon>Pentapetalae</taxon>
        <taxon>asterids</taxon>
        <taxon>campanulids</taxon>
        <taxon>Asterales</taxon>
        <taxon>Asteraceae</taxon>
        <taxon>Asteroideae</taxon>
        <taxon>Anthemideae</taxon>
        <taxon>Artemisiinae</taxon>
        <taxon>Artemisia</taxon>
    </lineage>
</organism>
<keyword evidence="2" id="KW-1003">Cell membrane</keyword>
<reference evidence="6 7" key="1">
    <citation type="journal article" date="2018" name="Mol. Plant">
        <title>The genome of Artemisia annua provides insight into the evolution of Asteraceae family and artemisinin biosynthesis.</title>
        <authorList>
            <person name="Shen Q."/>
            <person name="Zhang L."/>
            <person name="Liao Z."/>
            <person name="Wang S."/>
            <person name="Yan T."/>
            <person name="Shi P."/>
            <person name="Liu M."/>
            <person name="Fu X."/>
            <person name="Pan Q."/>
            <person name="Wang Y."/>
            <person name="Lv Z."/>
            <person name="Lu X."/>
            <person name="Zhang F."/>
            <person name="Jiang W."/>
            <person name="Ma Y."/>
            <person name="Chen M."/>
            <person name="Hao X."/>
            <person name="Li L."/>
            <person name="Tang Y."/>
            <person name="Lv G."/>
            <person name="Zhou Y."/>
            <person name="Sun X."/>
            <person name="Brodelius P.E."/>
            <person name="Rose J.K.C."/>
            <person name="Tang K."/>
        </authorList>
    </citation>
    <scope>NUCLEOTIDE SEQUENCE [LARGE SCALE GENOMIC DNA]</scope>
    <source>
        <strain evidence="7">cv. Huhao1</strain>
        <tissue evidence="6">Leaf</tissue>
    </source>
</reference>
<dbReference type="Gene3D" id="1.10.510.10">
    <property type="entry name" value="Transferase(Phosphotransferase) domain 1"/>
    <property type="match status" value="3"/>
</dbReference>
<dbReference type="Proteomes" id="UP000245207">
    <property type="component" value="Unassembled WGS sequence"/>
</dbReference>
<protein>
    <submittedName>
        <fullName evidence="6">Tyrosine-protein kinase, neurotrophic receptor, type 2</fullName>
    </submittedName>
</protein>
<evidence type="ECO:0000259" key="5">
    <source>
        <dbReference type="PROSITE" id="PS50011"/>
    </source>
</evidence>
<feature type="domain" description="Protein kinase" evidence="5">
    <location>
        <begin position="277"/>
        <end position="647"/>
    </location>
</feature>
<gene>
    <name evidence="6" type="ORF">CTI12_AA100020</name>
</gene>
<evidence type="ECO:0000256" key="2">
    <source>
        <dbReference type="ARBA" id="ARBA00022475"/>
    </source>
</evidence>
<keyword evidence="6" id="KW-0675">Receptor</keyword>
<comment type="subcellular location">
    <subcellularLocation>
        <location evidence="1">Cell membrane</location>
    </subcellularLocation>
</comment>
<feature type="region of interest" description="Disordered" evidence="4">
    <location>
        <begin position="431"/>
        <end position="463"/>
    </location>
</feature>
<keyword evidence="3" id="KW-0067">ATP-binding</keyword>
<feature type="compositionally biased region" description="Polar residues" evidence="4">
    <location>
        <begin position="216"/>
        <end position="226"/>
    </location>
</feature>
<dbReference type="Gene3D" id="3.30.200.20">
    <property type="entry name" value="Phosphorylase Kinase, domain 1"/>
    <property type="match status" value="3"/>
</dbReference>
<feature type="binding site" evidence="3">
    <location>
        <position position="425"/>
    </location>
    <ligand>
        <name>ATP</name>
        <dbReference type="ChEBI" id="CHEBI:30616"/>
    </ligand>
</feature>
<keyword evidence="2" id="KW-0472">Membrane</keyword>
<feature type="binding site" evidence="3">
    <location>
        <position position="315"/>
    </location>
    <ligand>
        <name>ATP</name>
        <dbReference type="ChEBI" id="CHEBI:30616"/>
    </ligand>
</feature>
<dbReference type="PANTHER" id="PTHR45621">
    <property type="entry name" value="OS01G0588500 PROTEIN-RELATED"/>
    <property type="match status" value="1"/>
</dbReference>
<evidence type="ECO:0000256" key="3">
    <source>
        <dbReference type="PROSITE-ProRule" id="PRU10141"/>
    </source>
</evidence>
<dbReference type="PROSITE" id="PS50011">
    <property type="entry name" value="PROTEIN_KINASE_DOM"/>
    <property type="match status" value="2"/>
</dbReference>
<keyword evidence="6" id="KW-0418">Kinase</keyword>
<keyword evidence="7" id="KW-1185">Reference proteome</keyword>
<dbReference type="SUPFAM" id="SSF56112">
    <property type="entry name" value="Protein kinase-like (PK-like)"/>
    <property type="match status" value="3"/>
</dbReference>
<dbReference type="PROSITE" id="PS00107">
    <property type="entry name" value="PROTEIN_KINASE_ATP"/>
    <property type="match status" value="2"/>
</dbReference>
<evidence type="ECO:0000256" key="4">
    <source>
        <dbReference type="SAM" id="MobiDB-lite"/>
    </source>
</evidence>